<name>A0A2S0PDC5_9NEIS</name>
<organism evidence="1 2">
    <name type="scientific">Microvirgula aerodenitrificans</name>
    <dbReference type="NCBI Taxonomy" id="57480"/>
    <lineage>
        <taxon>Bacteria</taxon>
        <taxon>Pseudomonadati</taxon>
        <taxon>Pseudomonadota</taxon>
        <taxon>Betaproteobacteria</taxon>
        <taxon>Neisseriales</taxon>
        <taxon>Aquaspirillaceae</taxon>
        <taxon>Microvirgula</taxon>
    </lineage>
</organism>
<evidence type="ECO:0000313" key="1">
    <source>
        <dbReference type="EMBL" id="AVY95388.1"/>
    </source>
</evidence>
<evidence type="ECO:0000313" key="2">
    <source>
        <dbReference type="Proteomes" id="UP000244173"/>
    </source>
</evidence>
<proteinExistence type="predicted"/>
<dbReference type="EMBL" id="CP028519">
    <property type="protein sequence ID" value="AVY95388.1"/>
    <property type="molecule type" value="Genomic_DNA"/>
</dbReference>
<keyword evidence="2" id="KW-1185">Reference proteome</keyword>
<dbReference type="AlphaFoldDB" id="A0A2S0PDC5"/>
<protein>
    <submittedName>
        <fullName evidence="1">Uncharacterized protein</fullName>
    </submittedName>
</protein>
<reference evidence="1 2" key="1">
    <citation type="submission" date="2018-04" db="EMBL/GenBank/DDBJ databases">
        <title>Denitrifier Microvirgula.</title>
        <authorList>
            <person name="Anderson E."/>
            <person name="Jang J."/>
            <person name="Ishii S."/>
        </authorList>
    </citation>
    <scope>NUCLEOTIDE SEQUENCE [LARGE SCALE GENOMIC DNA]</scope>
    <source>
        <strain evidence="1 2">BE2.4</strain>
    </source>
</reference>
<gene>
    <name evidence="1" type="ORF">DAI18_16055</name>
</gene>
<accession>A0A2S0PDC5</accession>
<dbReference type="KEGG" id="maer:DAI18_16055"/>
<dbReference type="Proteomes" id="UP000244173">
    <property type="component" value="Chromosome"/>
</dbReference>
<dbReference type="RefSeq" id="WP_028499706.1">
    <property type="nucleotide sequence ID" value="NZ_CP028519.1"/>
</dbReference>
<sequence length="62" mass="7107">MPLERALNEFKRAESAFRQTCATEVLTRQHDVLALQESFSDAITELTRVVAEQLRAEMAKKQ</sequence>